<keyword evidence="6" id="KW-1185">Reference proteome</keyword>
<dbReference type="Pfam" id="PF08241">
    <property type="entry name" value="Methyltransf_11"/>
    <property type="match status" value="1"/>
</dbReference>
<evidence type="ECO:0000313" key="5">
    <source>
        <dbReference type="EMBL" id="MFL0245554.1"/>
    </source>
</evidence>
<gene>
    <name evidence="5" type="ORF">ACJDUG_01010</name>
</gene>
<organism evidence="5 6">
    <name type="scientific">Candidatus Clostridium stratigraminis</name>
    <dbReference type="NCBI Taxonomy" id="3381661"/>
    <lineage>
        <taxon>Bacteria</taxon>
        <taxon>Bacillati</taxon>
        <taxon>Bacillota</taxon>
        <taxon>Clostridia</taxon>
        <taxon>Eubacteriales</taxon>
        <taxon>Clostridiaceae</taxon>
        <taxon>Clostridium</taxon>
    </lineage>
</organism>
<dbReference type="InterPro" id="IPR029063">
    <property type="entry name" value="SAM-dependent_MTases_sf"/>
</dbReference>
<comment type="similarity">
    <text evidence="1">Belongs to the methyltransferase superfamily.</text>
</comment>
<dbReference type="EC" id="2.1.1.222" evidence="5"/>
<dbReference type="InterPro" id="IPR051052">
    <property type="entry name" value="Diverse_substrate_MTase"/>
</dbReference>
<evidence type="ECO:0000256" key="3">
    <source>
        <dbReference type="ARBA" id="ARBA00022679"/>
    </source>
</evidence>
<accession>A0ABW8SYL0</accession>
<protein>
    <submittedName>
        <fullName evidence="5">Class I SAM-dependent methyltransferase</fullName>
        <ecNumber evidence="5">2.1.1.222</ecNumber>
        <ecNumber evidence="5">2.1.1.64</ecNumber>
    </submittedName>
</protein>
<comment type="caution">
    <text evidence="5">The sequence shown here is derived from an EMBL/GenBank/DDBJ whole genome shotgun (WGS) entry which is preliminary data.</text>
</comment>
<dbReference type="InterPro" id="IPR013216">
    <property type="entry name" value="Methyltransf_11"/>
</dbReference>
<feature type="domain" description="Methyltransferase type 11" evidence="4">
    <location>
        <begin position="42"/>
        <end position="134"/>
    </location>
</feature>
<evidence type="ECO:0000256" key="2">
    <source>
        <dbReference type="ARBA" id="ARBA00022603"/>
    </source>
</evidence>
<evidence type="ECO:0000313" key="6">
    <source>
        <dbReference type="Proteomes" id="UP001623591"/>
    </source>
</evidence>
<dbReference type="PANTHER" id="PTHR44942">
    <property type="entry name" value="METHYLTRANSF_11 DOMAIN-CONTAINING PROTEIN"/>
    <property type="match status" value="1"/>
</dbReference>
<dbReference type="GO" id="GO:0032259">
    <property type="term" value="P:methylation"/>
    <property type="evidence" value="ECO:0007669"/>
    <property type="project" value="UniProtKB-KW"/>
</dbReference>
<dbReference type="EMBL" id="JBJHZZ010000001">
    <property type="protein sequence ID" value="MFL0245554.1"/>
    <property type="molecule type" value="Genomic_DNA"/>
</dbReference>
<dbReference type="RefSeq" id="WP_406768012.1">
    <property type="nucleotide sequence ID" value="NZ_JBJHZZ010000001.1"/>
</dbReference>
<proteinExistence type="inferred from homology"/>
<name>A0ABW8SYL0_9CLOT</name>
<dbReference type="GO" id="GO:0061542">
    <property type="term" value="F:3-demethylubiquinol 3-O-methyltransferase activity"/>
    <property type="evidence" value="ECO:0007669"/>
    <property type="project" value="UniProtKB-EC"/>
</dbReference>
<keyword evidence="3 5" id="KW-0808">Transferase</keyword>
<dbReference type="CDD" id="cd02440">
    <property type="entry name" value="AdoMet_MTases"/>
    <property type="match status" value="1"/>
</dbReference>
<evidence type="ECO:0000256" key="1">
    <source>
        <dbReference type="ARBA" id="ARBA00008361"/>
    </source>
</evidence>
<dbReference type="PANTHER" id="PTHR44942:SF4">
    <property type="entry name" value="METHYLTRANSFERASE TYPE 11 DOMAIN-CONTAINING PROTEIN"/>
    <property type="match status" value="1"/>
</dbReference>
<keyword evidence="2 5" id="KW-0489">Methyltransferase</keyword>
<sequence length="259" mass="30392">MGNNHVFKDVISDYEIARPGYPTQLFKDIVDFSVLKKDAKILEIGSGPGQATDYFVKNRYSITGLEIEDKQVQYLLEKYSEYHNFNSICSFFEDYDDLEETFDLIFSATAFHWIKPEVGYPKAYNLLKKGGVMAVFWHLSSIIEPKTEMLIEIRNIYRKLAPEFDDYLSPEDAEDLHNLRLSEIQTNNLFDRPVSMVYRWDDEYTTERYLKLINSISDFHDLDYDKKKAILETVADYINGKNGKITVPQEVRLYMAKKY</sequence>
<dbReference type="Gene3D" id="3.40.50.150">
    <property type="entry name" value="Vaccinia Virus protein VP39"/>
    <property type="match status" value="1"/>
</dbReference>
<evidence type="ECO:0000259" key="4">
    <source>
        <dbReference type="Pfam" id="PF08241"/>
    </source>
</evidence>
<reference evidence="5 6" key="1">
    <citation type="submission" date="2024-11" db="EMBL/GenBank/DDBJ databases">
        <authorList>
            <person name="Heng Y.C."/>
            <person name="Lim A.C.H."/>
            <person name="Lee J.K.Y."/>
            <person name="Kittelmann S."/>
        </authorList>
    </citation>
    <scope>NUCLEOTIDE SEQUENCE [LARGE SCALE GENOMIC DNA]</scope>
    <source>
        <strain evidence="5 6">WILCCON 0185</strain>
    </source>
</reference>
<dbReference type="EC" id="2.1.1.64" evidence="5"/>
<dbReference type="GO" id="GO:0102208">
    <property type="term" value="F:2-polyprenyl-6-hydroxyphenol methylase activity"/>
    <property type="evidence" value="ECO:0007669"/>
    <property type="project" value="UniProtKB-EC"/>
</dbReference>
<dbReference type="SUPFAM" id="SSF53335">
    <property type="entry name" value="S-adenosyl-L-methionine-dependent methyltransferases"/>
    <property type="match status" value="1"/>
</dbReference>
<dbReference type="Proteomes" id="UP001623591">
    <property type="component" value="Unassembled WGS sequence"/>
</dbReference>